<gene>
    <name evidence="9" type="ORF">CTEN210_14373</name>
</gene>
<dbReference type="GO" id="GO:0000030">
    <property type="term" value="F:mannosyltransferase activity"/>
    <property type="evidence" value="ECO:0007669"/>
    <property type="project" value="InterPro"/>
</dbReference>
<evidence type="ECO:0000256" key="6">
    <source>
        <dbReference type="ARBA" id="ARBA00022824"/>
    </source>
</evidence>
<keyword evidence="7" id="KW-1133">Transmembrane helix</keyword>
<evidence type="ECO:0000256" key="3">
    <source>
        <dbReference type="ARBA" id="ARBA00022676"/>
    </source>
</evidence>
<dbReference type="PANTHER" id="PTHR13036">
    <property type="entry name" value="BETA1,4 MANNOSYLTRANSFERASE"/>
    <property type="match status" value="1"/>
</dbReference>
<keyword evidence="6" id="KW-0256">Endoplasmic reticulum</keyword>
<dbReference type="InterPro" id="IPR026051">
    <property type="entry name" value="ALG1-like"/>
</dbReference>
<accession>A0AAD3D4T1</accession>
<evidence type="ECO:0000313" key="9">
    <source>
        <dbReference type="EMBL" id="GFH57897.1"/>
    </source>
</evidence>
<sequence length="161" mass="18203">PQKKMYEDLIAKLPLKHVFIATLWLEIADYPKLLGCADVGVSLHTSTSGLDLPMKVLDMFGCEVPVCAVNFDCLDELVKDGYNGMIFSTPTELSNQLFGLLKAPRDHRQKLSGDLAKFRASLQGMTRWRQNWKDQALDLIMNCCSYQESDSSKPIKEMKQD</sequence>
<dbReference type="SUPFAM" id="SSF53756">
    <property type="entry name" value="UDP-Glycosyltransferase/glycogen phosphorylase"/>
    <property type="match status" value="1"/>
</dbReference>
<keyword evidence="5" id="KW-0812">Transmembrane</keyword>
<evidence type="ECO:0000256" key="8">
    <source>
        <dbReference type="ARBA" id="ARBA00023136"/>
    </source>
</evidence>
<feature type="non-terminal residue" evidence="9">
    <location>
        <position position="1"/>
    </location>
</feature>
<name>A0AAD3D4T1_9STRA</name>
<comment type="subcellular location">
    <subcellularLocation>
        <location evidence="1">Endoplasmic reticulum membrane</location>
        <topology evidence="1">Single-pass membrane protein</topology>
    </subcellularLocation>
</comment>
<comment type="pathway">
    <text evidence="2">Protein modification; protein glycosylation.</text>
</comment>
<dbReference type="GO" id="GO:0005789">
    <property type="term" value="C:endoplasmic reticulum membrane"/>
    <property type="evidence" value="ECO:0007669"/>
    <property type="project" value="UniProtKB-SubCell"/>
</dbReference>
<evidence type="ECO:0000256" key="7">
    <source>
        <dbReference type="ARBA" id="ARBA00022989"/>
    </source>
</evidence>
<dbReference type="PANTHER" id="PTHR13036:SF0">
    <property type="entry name" value="CHITOBIOSYLDIPHOSPHODOLICHOL BETA-MANNOSYLTRANSFERASE"/>
    <property type="match status" value="1"/>
</dbReference>
<evidence type="ECO:0000256" key="2">
    <source>
        <dbReference type="ARBA" id="ARBA00004922"/>
    </source>
</evidence>
<evidence type="ECO:0000256" key="1">
    <source>
        <dbReference type="ARBA" id="ARBA00004389"/>
    </source>
</evidence>
<reference evidence="9 10" key="1">
    <citation type="journal article" date="2021" name="Sci. Rep.">
        <title>The genome of the diatom Chaetoceros tenuissimus carries an ancient integrated fragment of an extant virus.</title>
        <authorList>
            <person name="Hongo Y."/>
            <person name="Kimura K."/>
            <person name="Takaki Y."/>
            <person name="Yoshida Y."/>
            <person name="Baba S."/>
            <person name="Kobayashi G."/>
            <person name="Nagasaki K."/>
            <person name="Hano T."/>
            <person name="Tomaru Y."/>
        </authorList>
    </citation>
    <scope>NUCLEOTIDE SEQUENCE [LARGE SCALE GENOMIC DNA]</scope>
    <source>
        <strain evidence="9 10">NIES-3715</strain>
    </source>
</reference>
<dbReference type="EMBL" id="BLLK01000060">
    <property type="protein sequence ID" value="GFH57897.1"/>
    <property type="molecule type" value="Genomic_DNA"/>
</dbReference>
<keyword evidence="10" id="KW-1185">Reference proteome</keyword>
<keyword evidence="4" id="KW-0808">Transferase</keyword>
<organism evidence="9 10">
    <name type="scientific">Chaetoceros tenuissimus</name>
    <dbReference type="NCBI Taxonomy" id="426638"/>
    <lineage>
        <taxon>Eukaryota</taxon>
        <taxon>Sar</taxon>
        <taxon>Stramenopiles</taxon>
        <taxon>Ochrophyta</taxon>
        <taxon>Bacillariophyta</taxon>
        <taxon>Coscinodiscophyceae</taxon>
        <taxon>Chaetocerotophycidae</taxon>
        <taxon>Chaetocerotales</taxon>
        <taxon>Chaetocerotaceae</taxon>
        <taxon>Chaetoceros</taxon>
    </lineage>
</organism>
<dbReference type="Proteomes" id="UP001054902">
    <property type="component" value="Unassembled WGS sequence"/>
</dbReference>
<proteinExistence type="predicted"/>
<dbReference type="Gene3D" id="3.40.50.2000">
    <property type="entry name" value="Glycogen Phosphorylase B"/>
    <property type="match status" value="1"/>
</dbReference>
<dbReference type="AlphaFoldDB" id="A0AAD3D4T1"/>
<evidence type="ECO:0008006" key="11">
    <source>
        <dbReference type="Google" id="ProtNLM"/>
    </source>
</evidence>
<evidence type="ECO:0000313" key="10">
    <source>
        <dbReference type="Proteomes" id="UP001054902"/>
    </source>
</evidence>
<keyword evidence="3" id="KW-0328">Glycosyltransferase</keyword>
<evidence type="ECO:0000256" key="5">
    <source>
        <dbReference type="ARBA" id="ARBA00022692"/>
    </source>
</evidence>
<keyword evidence="8" id="KW-0472">Membrane</keyword>
<evidence type="ECO:0000256" key="4">
    <source>
        <dbReference type="ARBA" id="ARBA00022679"/>
    </source>
</evidence>
<protein>
    <recommendedName>
        <fullName evidence="11">Chitobiosyldiphosphodolichol beta-mannosyltransferase</fullName>
    </recommendedName>
</protein>
<comment type="caution">
    <text evidence="9">The sequence shown here is derived from an EMBL/GenBank/DDBJ whole genome shotgun (WGS) entry which is preliminary data.</text>
</comment>